<evidence type="ECO:0000256" key="6">
    <source>
        <dbReference type="ARBA" id="ARBA00022692"/>
    </source>
</evidence>
<feature type="domain" description="ABC transmembrane type-1" evidence="11">
    <location>
        <begin position="50"/>
        <end position="260"/>
    </location>
</feature>
<dbReference type="NCBIfam" id="TIGR01726">
    <property type="entry name" value="HEQRo_perm_3TM"/>
    <property type="match status" value="1"/>
</dbReference>
<evidence type="ECO:0000256" key="7">
    <source>
        <dbReference type="ARBA" id="ARBA00022970"/>
    </source>
</evidence>
<evidence type="ECO:0000256" key="5">
    <source>
        <dbReference type="ARBA" id="ARBA00022475"/>
    </source>
</evidence>
<dbReference type="InterPro" id="IPR043429">
    <property type="entry name" value="ArtM/GltK/GlnP/TcyL/YhdX-like"/>
</dbReference>
<dbReference type="PANTHER" id="PTHR30614">
    <property type="entry name" value="MEMBRANE COMPONENT OF AMINO ACID ABC TRANSPORTER"/>
    <property type="match status" value="1"/>
</dbReference>
<evidence type="ECO:0000256" key="10">
    <source>
        <dbReference type="RuleBase" id="RU363032"/>
    </source>
</evidence>
<dbReference type="PROSITE" id="PS50928">
    <property type="entry name" value="ABC_TM1"/>
    <property type="match status" value="1"/>
</dbReference>
<gene>
    <name evidence="12" type="ORF">E9677_20615</name>
</gene>
<dbReference type="Pfam" id="PF00528">
    <property type="entry name" value="BPD_transp_1"/>
    <property type="match status" value="1"/>
</dbReference>
<feature type="transmembrane region" description="Helical" evidence="10">
    <location>
        <begin position="140"/>
        <end position="164"/>
    </location>
</feature>
<protein>
    <submittedName>
        <fullName evidence="12">Amino acid ABC transporter permease</fullName>
    </submittedName>
</protein>
<evidence type="ECO:0000256" key="2">
    <source>
        <dbReference type="ARBA" id="ARBA00004429"/>
    </source>
</evidence>
<evidence type="ECO:0000256" key="1">
    <source>
        <dbReference type="ARBA" id="ARBA00003159"/>
    </source>
</evidence>
<comment type="function">
    <text evidence="1">Part of the binding-protein-dependent transport system for glutamine; probably responsible for the translocation of the substrate across the membrane.</text>
</comment>
<dbReference type="PANTHER" id="PTHR30614:SF20">
    <property type="entry name" value="GLUTAMINE TRANSPORT SYSTEM PERMEASE PROTEIN GLNP"/>
    <property type="match status" value="1"/>
</dbReference>
<keyword evidence="9 10" id="KW-0472">Membrane</keyword>
<reference evidence="12 13" key="1">
    <citation type="submission" date="2019-04" db="EMBL/GenBank/DDBJ databases">
        <title>Genome sequence of strain 7209-2.</title>
        <authorList>
            <person name="Gao J."/>
            <person name="Sun J."/>
        </authorList>
    </citation>
    <scope>NUCLEOTIDE SEQUENCE [LARGE SCALE GENOMIC DNA]</scope>
    <source>
        <strain evidence="12 13">7209-2</strain>
    </source>
</reference>
<keyword evidence="4 10" id="KW-0813">Transport</keyword>
<name>A0ABY2QT83_9HYPH</name>
<sequence>MAFQTLPQGNEKGDRPWWLVTFLILAISLAAVIFFSDLYAQVFNTVAKGLWVTIFVTLVGFALATALGLLIALLGMSDSVVLRQIARFYVEVVRGIPILVLLFYIAFVGAPAFVALYNLLTTPLISAGLTDPMVVRDVSLMWRAVIALTIGYSAFIAEIFRAGIQSIDKGQIEAAKALGLSRSQRFRLVVFPQAIRVIFPPLSNDFVAMVKDSSLVSVLGVADITQMGKVYASGSFRFFETYSIVAYVYLVLTIGLSILLRGFEKRMRTRTRN</sequence>
<evidence type="ECO:0000256" key="3">
    <source>
        <dbReference type="ARBA" id="ARBA00010072"/>
    </source>
</evidence>
<dbReference type="InterPro" id="IPR000515">
    <property type="entry name" value="MetI-like"/>
</dbReference>
<dbReference type="SUPFAM" id="SSF161098">
    <property type="entry name" value="MetI-like"/>
    <property type="match status" value="1"/>
</dbReference>
<dbReference type="InterPro" id="IPR010065">
    <property type="entry name" value="AA_ABC_transptr_permease_3TM"/>
</dbReference>
<dbReference type="EMBL" id="STGT01000005">
    <property type="protein sequence ID" value="THV11893.1"/>
    <property type="molecule type" value="Genomic_DNA"/>
</dbReference>
<feature type="transmembrane region" description="Helical" evidence="10">
    <location>
        <begin position="51"/>
        <end position="75"/>
    </location>
</feature>
<proteinExistence type="inferred from homology"/>
<evidence type="ECO:0000259" key="11">
    <source>
        <dbReference type="PROSITE" id="PS50928"/>
    </source>
</evidence>
<dbReference type="Proteomes" id="UP000309667">
    <property type="component" value="Unassembled WGS sequence"/>
</dbReference>
<keyword evidence="8 10" id="KW-1133">Transmembrane helix</keyword>
<dbReference type="InterPro" id="IPR035906">
    <property type="entry name" value="MetI-like_sf"/>
</dbReference>
<dbReference type="Gene3D" id="1.10.3720.10">
    <property type="entry name" value="MetI-like"/>
    <property type="match status" value="1"/>
</dbReference>
<evidence type="ECO:0000256" key="8">
    <source>
        <dbReference type="ARBA" id="ARBA00022989"/>
    </source>
</evidence>
<comment type="subcellular location">
    <subcellularLocation>
        <location evidence="2">Cell inner membrane</location>
        <topology evidence="2">Multi-pass membrane protein</topology>
    </subcellularLocation>
    <subcellularLocation>
        <location evidence="10">Cell membrane</location>
        <topology evidence="10">Multi-pass membrane protein</topology>
    </subcellularLocation>
</comment>
<feature type="transmembrane region" description="Helical" evidence="10">
    <location>
        <begin position="96"/>
        <end position="120"/>
    </location>
</feature>
<keyword evidence="13" id="KW-1185">Reference proteome</keyword>
<accession>A0ABY2QT83</accession>
<evidence type="ECO:0000256" key="4">
    <source>
        <dbReference type="ARBA" id="ARBA00022448"/>
    </source>
</evidence>
<comment type="caution">
    <text evidence="12">The sequence shown here is derived from an EMBL/GenBank/DDBJ whole genome shotgun (WGS) entry which is preliminary data.</text>
</comment>
<dbReference type="RefSeq" id="WP_136559928.1">
    <property type="nucleotide sequence ID" value="NZ_STGT01000005.1"/>
</dbReference>
<feature type="transmembrane region" description="Helical" evidence="10">
    <location>
        <begin position="17"/>
        <end position="39"/>
    </location>
</feature>
<evidence type="ECO:0000313" key="12">
    <source>
        <dbReference type="EMBL" id="THV11893.1"/>
    </source>
</evidence>
<evidence type="ECO:0000256" key="9">
    <source>
        <dbReference type="ARBA" id="ARBA00023136"/>
    </source>
</evidence>
<dbReference type="CDD" id="cd06261">
    <property type="entry name" value="TM_PBP2"/>
    <property type="match status" value="1"/>
</dbReference>
<feature type="transmembrane region" description="Helical" evidence="10">
    <location>
        <begin position="244"/>
        <end position="263"/>
    </location>
</feature>
<keyword evidence="5" id="KW-1003">Cell membrane</keyword>
<comment type="similarity">
    <text evidence="3">Belongs to the binding-protein-dependent transport system permease family. HisMQ subfamily.</text>
</comment>
<keyword evidence="7" id="KW-0029">Amino-acid transport</keyword>
<evidence type="ECO:0000313" key="13">
    <source>
        <dbReference type="Proteomes" id="UP000309667"/>
    </source>
</evidence>
<keyword evidence="6 10" id="KW-0812">Transmembrane</keyword>
<organism evidence="12 13">
    <name type="scientific">Rhizobium rhizophilum</name>
    <dbReference type="NCBI Taxonomy" id="1850373"/>
    <lineage>
        <taxon>Bacteria</taxon>
        <taxon>Pseudomonadati</taxon>
        <taxon>Pseudomonadota</taxon>
        <taxon>Alphaproteobacteria</taxon>
        <taxon>Hyphomicrobiales</taxon>
        <taxon>Rhizobiaceae</taxon>
        <taxon>Rhizobium/Agrobacterium group</taxon>
        <taxon>Rhizobium</taxon>
    </lineage>
</organism>